<dbReference type="AlphaFoldDB" id="A0AAV7RI66"/>
<dbReference type="EMBL" id="JANPWB010000009">
    <property type="protein sequence ID" value="KAJ1152131.1"/>
    <property type="molecule type" value="Genomic_DNA"/>
</dbReference>
<proteinExistence type="predicted"/>
<gene>
    <name evidence="1" type="ORF">NDU88_004908</name>
</gene>
<reference evidence="1" key="1">
    <citation type="journal article" date="2022" name="bioRxiv">
        <title>Sequencing and chromosome-scale assembly of the giantPleurodeles waltlgenome.</title>
        <authorList>
            <person name="Brown T."/>
            <person name="Elewa A."/>
            <person name="Iarovenko S."/>
            <person name="Subramanian E."/>
            <person name="Araus A.J."/>
            <person name="Petzold A."/>
            <person name="Susuki M."/>
            <person name="Suzuki K.-i.T."/>
            <person name="Hayashi T."/>
            <person name="Toyoda A."/>
            <person name="Oliveira C."/>
            <person name="Osipova E."/>
            <person name="Leigh N.D."/>
            <person name="Simon A."/>
            <person name="Yun M.H."/>
        </authorList>
    </citation>
    <scope>NUCLEOTIDE SEQUENCE</scope>
    <source>
        <strain evidence="1">20211129_DDA</strain>
        <tissue evidence="1">Liver</tissue>
    </source>
</reference>
<dbReference type="Proteomes" id="UP001066276">
    <property type="component" value="Chromosome 5"/>
</dbReference>
<name>A0AAV7RI66_PLEWA</name>
<comment type="caution">
    <text evidence="1">The sequence shown here is derived from an EMBL/GenBank/DDBJ whole genome shotgun (WGS) entry which is preliminary data.</text>
</comment>
<protein>
    <submittedName>
        <fullName evidence="1">Uncharacterized protein</fullName>
    </submittedName>
</protein>
<keyword evidence="2" id="KW-1185">Reference proteome</keyword>
<accession>A0AAV7RI66</accession>
<organism evidence="1 2">
    <name type="scientific">Pleurodeles waltl</name>
    <name type="common">Iberian ribbed newt</name>
    <dbReference type="NCBI Taxonomy" id="8319"/>
    <lineage>
        <taxon>Eukaryota</taxon>
        <taxon>Metazoa</taxon>
        <taxon>Chordata</taxon>
        <taxon>Craniata</taxon>
        <taxon>Vertebrata</taxon>
        <taxon>Euteleostomi</taxon>
        <taxon>Amphibia</taxon>
        <taxon>Batrachia</taxon>
        <taxon>Caudata</taxon>
        <taxon>Salamandroidea</taxon>
        <taxon>Salamandridae</taxon>
        <taxon>Pleurodelinae</taxon>
        <taxon>Pleurodeles</taxon>
    </lineage>
</organism>
<sequence>MGRAGHLGPGRQSCCHHWGPLLGVGWTFLDPPGRCGGVRVCVFQIVQCGCVLELYVYFERGGVYRQWNTAVERPPRGFVGRNGIAYFCWRDGGGLVFASLTLAVGVADFCGCRVFGGLPL</sequence>
<evidence type="ECO:0000313" key="2">
    <source>
        <dbReference type="Proteomes" id="UP001066276"/>
    </source>
</evidence>
<evidence type="ECO:0000313" key="1">
    <source>
        <dbReference type="EMBL" id="KAJ1152131.1"/>
    </source>
</evidence>